<keyword evidence="2" id="KW-1185">Reference proteome</keyword>
<evidence type="ECO:0000313" key="1">
    <source>
        <dbReference type="EMBL" id="KAE9399380.1"/>
    </source>
</evidence>
<reference evidence="1" key="1">
    <citation type="journal article" date="2019" name="Environ. Microbiol.">
        <title>Fungal ecological strategies reflected in gene transcription - a case study of two litter decomposers.</title>
        <authorList>
            <person name="Barbi F."/>
            <person name="Kohler A."/>
            <person name="Barry K."/>
            <person name="Baskaran P."/>
            <person name="Daum C."/>
            <person name="Fauchery L."/>
            <person name="Ihrmark K."/>
            <person name="Kuo A."/>
            <person name="LaButti K."/>
            <person name="Lipzen A."/>
            <person name="Morin E."/>
            <person name="Grigoriev I.V."/>
            <person name="Henrissat B."/>
            <person name="Lindahl B."/>
            <person name="Martin F."/>
        </authorList>
    </citation>
    <scope>NUCLEOTIDE SEQUENCE</scope>
    <source>
        <strain evidence="1">JB14</strain>
    </source>
</reference>
<gene>
    <name evidence="1" type="ORF">BT96DRAFT_994001</name>
</gene>
<name>A0A6A4HNQ5_9AGAR</name>
<organism evidence="1 2">
    <name type="scientific">Gymnopus androsaceus JB14</name>
    <dbReference type="NCBI Taxonomy" id="1447944"/>
    <lineage>
        <taxon>Eukaryota</taxon>
        <taxon>Fungi</taxon>
        <taxon>Dikarya</taxon>
        <taxon>Basidiomycota</taxon>
        <taxon>Agaricomycotina</taxon>
        <taxon>Agaricomycetes</taxon>
        <taxon>Agaricomycetidae</taxon>
        <taxon>Agaricales</taxon>
        <taxon>Marasmiineae</taxon>
        <taxon>Omphalotaceae</taxon>
        <taxon>Gymnopus</taxon>
    </lineage>
</organism>
<sequence>MDPTLEKHDSITPIHARSLQRKELTDYERSAGDISLLSRSGAKTMTGAAVGLLVESHMHWGESENWRFCDAILRRERKLKRAGIYFVDPSAPYSQGDLTSLGLDRAFAWVGQKRGERRHNRVRYDRRRVRVHDLDVRMRAKGMRGKLGVPEILTRCPIEVYGKDGDEYVY</sequence>
<dbReference type="Proteomes" id="UP000799118">
    <property type="component" value="Unassembled WGS sequence"/>
</dbReference>
<evidence type="ECO:0000313" key="2">
    <source>
        <dbReference type="Proteomes" id="UP000799118"/>
    </source>
</evidence>
<dbReference type="EMBL" id="ML769470">
    <property type="protein sequence ID" value="KAE9399380.1"/>
    <property type="molecule type" value="Genomic_DNA"/>
</dbReference>
<dbReference type="AlphaFoldDB" id="A0A6A4HNQ5"/>
<accession>A0A6A4HNQ5</accession>
<proteinExistence type="predicted"/>
<protein>
    <submittedName>
        <fullName evidence="1">Uncharacterized protein</fullName>
    </submittedName>
</protein>